<dbReference type="Proteomes" id="UP000430508">
    <property type="component" value="Chromosome"/>
</dbReference>
<dbReference type="EMBL" id="CP046996">
    <property type="protein sequence ID" value="QHA00239.1"/>
    <property type="molecule type" value="Genomic_DNA"/>
</dbReference>
<dbReference type="Pfam" id="PF05717">
    <property type="entry name" value="TnpB_IS66"/>
    <property type="match status" value="1"/>
</dbReference>
<sequence length="120" mass="13983">MFGDISKAEKIYIACGYTDMRKSINGLAALVQQNFQLNPFQNSLFLFCGHRHDRLKALYWEGDGFVLLYKRLETGKFKWPRNAEAVRSVTVQEFRWLMEGLSIDQPRAVKKLNTEQCFSL</sequence>
<gene>
    <name evidence="1" type="primary">tnpB</name>
    <name evidence="1" type="ORF">GQ588_06020</name>
</gene>
<dbReference type="PANTHER" id="PTHR36455">
    <property type="match status" value="1"/>
</dbReference>
<dbReference type="AlphaFoldDB" id="A0A857DID4"/>
<reference evidence="1 2" key="1">
    <citation type="submission" date="2019-12" db="EMBL/GenBank/DDBJ databases">
        <title>Sequence classification of anaerobic respiratory reductive dehalogenases: First we see many, then we see few.</title>
        <authorList>
            <person name="Molenda O."/>
            <person name="Puentes Jacome L.A."/>
            <person name="Cao X."/>
            <person name="Nesbo C.L."/>
            <person name="Tang S."/>
            <person name="Morson N."/>
            <person name="Patron J."/>
            <person name="Lomheim L."/>
            <person name="Wishart D.S."/>
            <person name="Edwards E.A."/>
        </authorList>
    </citation>
    <scope>NUCLEOTIDE SEQUENCE [LARGE SCALE GENOMIC DNA]</scope>
    <source>
        <strain evidence="1 2">12DCA</strain>
    </source>
</reference>
<name>A0A857DID4_9FIRM</name>
<dbReference type="InterPro" id="IPR008878">
    <property type="entry name" value="Transposase_IS66_Orf2"/>
</dbReference>
<evidence type="ECO:0000313" key="1">
    <source>
        <dbReference type="EMBL" id="QHA00239.1"/>
    </source>
</evidence>
<organism evidence="1 2">
    <name type="scientific">Dehalobacter restrictus</name>
    <dbReference type="NCBI Taxonomy" id="55583"/>
    <lineage>
        <taxon>Bacteria</taxon>
        <taxon>Bacillati</taxon>
        <taxon>Bacillota</taxon>
        <taxon>Clostridia</taxon>
        <taxon>Eubacteriales</taxon>
        <taxon>Desulfitobacteriaceae</taxon>
        <taxon>Dehalobacter</taxon>
    </lineage>
</organism>
<proteinExistence type="predicted"/>
<dbReference type="NCBIfam" id="NF033819">
    <property type="entry name" value="IS66_TnpB"/>
    <property type="match status" value="1"/>
</dbReference>
<evidence type="ECO:0000313" key="2">
    <source>
        <dbReference type="Proteomes" id="UP000430508"/>
    </source>
</evidence>
<accession>A0A857DID4</accession>
<protein>
    <submittedName>
        <fullName evidence="1">IS66 family insertion sequence element accessory protein TnpB</fullName>
    </submittedName>
</protein>
<dbReference type="RefSeq" id="WP_019226745.1">
    <property type="nucleotide sequence ID" value="NZ_CP046996.1"/>
</dbReference>
<dbReference type="PANTHER" id="PTHR36455:SF1">
    <property type="entry name" value="BLR8292 PROTEIN"/>
    <property type="match status" value="1"/>
</dbReference>